<accession>A0ABY8LW50</accession>
<protein>
    <submittedName>
        <fullName evidence="1">Uncharacterized protein</fullName>
    </submittedName>
</protein>
<evidence type="ECO:0000313" key="1">
    <source>
        <dbReference type="EMBL" id="WGI37035.1"/>
    </source>
</evidence>
<dbReference type="Proteomes" id="UP001179842">
    <property type="component" value="Chromosome"/>
</dbReference>
<evidence type="ECO:0000313" key="2">
    <source>
        <dbReference type="Proteomes" id="UP001179842"/>
    </source>
</evidence>
<organism evidence="1 2">
    <name type="scientific">Mesomycoplasma lagogenitalium</name>
    <dbReference type="NCBI Taxonomy" id="171286"/>
    <lineage>
        <taxon>Bacteria</taxon>
        <taxon>Bacillati</taxon>
        <taxon>Mycoplasmatota</taxon>
        <taxon>Mycoplasmoidales</taxon>
        <taxon>Metamycoplasmataceae</taxon>
        <taxon>Mesomycoplasma</taxon>
    </lineage>
</organism>
<reference evidence="1" key="1">
    <citation type="submission" date="2023-04" db="EMBL/GenBank/DDBJ databases">
        <title>Completed genome of Mycoplasma lagogenitalium type strain 12MS.</title>
        <authorList>
            <person name="Spergser J."/>
        </authorList>
    </citation>
    <scope>NUCLEOTIDE SEQUENCE</scope>
    <source>
        <strain evidence="1">12MS</strain>
    </source>
</reference>
<name>A0ABY8LW50_9BACT</name>
<dbReference type="EMBL" id="CP122979">
    <property type="protein sequence ID" value="WGI37035.1"/>
    <property type="molecule type" value="Genomic_DNA"/>
</dbReference>
<gene>
    <name evidence="1" type="ORF">QEG99_02005</name>
</gene>
<dbReference type="RefSeq" id="WP_280102338.1">
    <property type="nucleotide sequence ID" value="NZ_CP122979.1"/>
</dbReference>
<keyword evidence="2" id="KW-1185">Reference proteome</keyword>
<proteinExistence type="predicted"/>
<sequence>MDEKLKKIKQVESFSDNPESDFINLRNKLKNGIKWTESEKIRFFNSQLYFLDDSRIMESKLVTPLALNLNKRTLDKTIDLKDLALIETLDMPGIISEWNIVFPELNELAQRHPLEGSNYVRKAVFIGSQSALEPIAEGAESTPLQNQTFTVGLSPIRWPIIPLQNNALTKEPELWDNQIQNAKESIYKGVRKRFYESLFQHADTPMATNETYEGGLTQEAKILTAETGKF</sequence>